<keyword evidence="2" id="KW-0472">Membrane</keyword>
<dbReference type="RefSeq" id="WP_307158760.1">
    <property type="nucleotide sequence ID" value="NZ_JAUSWH010000009.1"/>
</dbReference>
<gene>
    <name evidence="3" type="ORF">QO005_002913</name>
</gene>
<name>A0ABU0IE98_9HYPH</name>
<dbReference type="EMBL" id="JAUSWH010000009">
    <property type="protein sequence ID" value="MDQ0456571.1"/>
    <property type="molecule type" value="Genomic_DNA"/>
</dbReference>
<feature type="region of interest" description="Disordered" evidence="1">
    <location>
        <begin position="202"/>
        <end position="223"/>
    </location>
</feature>
<feature type="transmembrane region" description="Helical" evidence="2">
    <location>
        <begin position="90"/>
        <end position="110"/>
    </location>
</feature>
<proteinExistence type="predicted"/>
<evidence type="ECO:0000313" key="4">
    <source>
        <dbReference type="Proteomes" id="UP001235269"/>
    </source>
</evidence>
<sequence>MSGFGFRRKRLEPDVDLLLPERRPRPAPRPGFVLADDIVDASFVTVKDPVGDLRARLRQEFAPKGVAAEPTAAERLHALTEQMEMSLHRLSVSGFVMLVAVFCLSVFLLAGGTRLILGDGNAAAPAKPLDISHVTLTEQDSAGMPVLLVNAILENHGPAWQALPPVRADLYLDGRLAASTLIDPPAAGLEPGHSRGIAARLRHPGGKNPQLKLSFDPSAVAQR</sequence>
<evidence type="ECO:0000256" key="1">
    <source>
        <dbReference type="SAM" id="MobiDB-lite"/>
    </source>
</evidence>
<reference evidence="3 4" key="1">
    <citation type="submission" date="2023-07" db="EMBL/GenBank/DDBJ databases">
        <title>Genomic Encyclopedia of Type Strains, Phase IV (KMG-IV): sequencing the most valuable type-strain genomes for metagenomic binning, comparative biology and taxonomic classification.</title>
        <authorList>
            <person name="Goeker M."/>
        </authorList>
    </citation>
    <scope>NUCLEOTIDE SEQUENCE [LARGE SCALE GENOMIC DNA]</scope>
    <source>
        <strain evidence="3 4">DSM 100301</strain>
    </source>
</reference>
<comment type="caution">
    <text evidence="3">The sequence shown here is derived from an EMBL/GenBank/DDBJ whole genome shotgun (WGS) entry which is preliminary data.</text>
</comment>
<evidence type="ECO:0008006" key="5">
    <source>
        <dbReference type="Google" id="ProtNLM"/>
    </source>
</evidence>
<evidence type="ECO:0000313" key="3">
    <source>
        <dbReference type="EMBL" id="MDQ0456571.1"/>
    </source>
</evidence>
<keyword evidence="4" id="KW-1185">Reference proteome</keyword>
<accession>A0ABU0IE98</accession>
<protein>
    <recommendedName>
        <fullName evidence="5">DUF3426 domain-containing protein</fullName>
    </recommendedName>
</protein>
<keyword evidence="2" id="KW-0812">Transmembrane</keyword>
<keyword evidence="2" id="KW-1133">Transmembrane helix</keyword>
<organism evidence="3 4">
    <name type="scientific">Rhizobium paknamense</name>
    <dbReference type="NCBI Taxonomy" id="1206817"/>
    <lineage>
        <taxon>Bacteria</taxon>
        <taxon>Pseudomonadati</taxon>
        <taxon>Pseudomonadota</taxon>
        <taxon>Alphaproteobacteria</taxon>
        <taxon>Hyphomicrobiales</taxon>
        <taxon>Rhizobiaceae</taxon>
        <taxon>Rhizobium/Agrobacterium group</taxon>
        <taxon>Rhizobium</taxon>
    </lineage>
</organism>
<evidence type="ECO:0000256" key="2">
    <source>
        <dbReference type="SAM" id="Phobius"/>
    </source>
</evidence>
<dbReference type="Proteomes" id="UP001235269">
    <property type="component" value="Unassembled WGS sequence"/>
</dbReference>